<sequence>MPQYTYTAKNREGQTINDSGEAESREAMGQILRGQGLLPTQIEEKRAKREFGSIFSMLGRVSLLEKLTFAKNLAVTLKAGLPVSRALVVVTKQMSNPYFSRVIADIAHNVESGKTLSESLGAYPRIFSPIFVNMVKVGETSGELDDTLQYLAKQIGRDYNLIRRTKGAMTYPAVVVVALLIIGYLMFTFVLPKLTASFAEFDTDLPILTRVIITTVDIFSRYSILVGIGLGGLIAGFLFWRKTQSGHIVLHRLVLMLPMFKTLVKKINLARFTIIFTGLLKSGMPIVEALSITSNTMSNIYYQQALADASEKVKIGVDLVSSLERYPHLFTPMVTQMIQVGEESGTMETVLEEVADFYEAEIDDTVKNLSSIIEPILVMVIGAVVGVLAVGLILPIYNISQNI</sequence>
<evidence type="ECO:0000256" key="7">
    <source>
        <dbReference type="ARBA" id="ARBA00023136"/>
    </source>
</evidence>
<evidence type="ECO:0000256" key="2">
    <source>
        <dbReference type="ARBA" id="ARBA00005745"/>
    </source>
</evidence>
<keyword evidence="3" id="KW-1003">Cell membrane</keyword>
<dbReference type="Pfam" id="PF00482">
    <property type="entry name" value="T2SSF"/>
    <property type="match status" value="2"/>
</dbReference>
<keyword evidence="7 8" id="KW-0472">Membrane</keyword>
<dbReference type="PRINTS" id="PR00812">
    <property type="entry name" value="BCTERIALGSPF"/>
</dbReference>
<evidence type="ECO:0000256" key="8">
    <source>
        <dbReference type="SAM" id="Phobius"/>
    </source>
</evidence>
<evidence type="ECO:0000256" key="4">
    <source>
        <dbReference type="ARBA" id="ARBA00022519"/>
    </source>
</evidence>
<dbReference type="FunFam" id="1.20.81.30:FF:000001">
    <property type="entry name" value="Type II secretion system protein F"/>
    <property type="match status" value="2"/>
</dbReference>
<dbReference type="PANTHER" id="PTHR30012">
    <property type="entry name" value="GENERAL SECRETION PATHWAY PROTEIN"/>
    <property type="match status" value="1"/>
</dbReference>
<keyword evidence="5 8" id="KW-0812">Transmembrane</keyword>
<evidence type="ECO:0000313" key="11">
    <source>
        <dbReference type="Proteomes" id="UP000177235"/>
    </source>
</evidence>
<feature type="transmembrane region" description="Helical" evidence="8">
    <location>
        <begin position="376"/>
        <end position="397"/>
    </location>
</feature>
<name>A0A1F5QB05_9BACT</name>
<dbReference type="InterPro" id="IPR018076">
    <property type="entry name" value="T2SS_GspF_dom"/>
</dbReference>
<dbReference type="InterPro" id="IPR003004">
    <property type="entry name" value="GspF/PilC"/>
</dbReference>
<proteinExistence type="inferred from homology"/>
<dbReference type="Gene3D" id="1.20.81.30">
    <property type="entry name" value="Type II secretion system (T2SS), domain F"/>
    <property type="match status" value="2"/>
</dbReference>
<evidence type="ECO:0000256" key="5">
    <source>
        <dbReference type="ARBA" id="ARBA00022692"/>
    </source>
</evidence>
<dbReference type="Proteomes" id="UP000177235">
    <property type="component" value="Unassembled WGS sequence"/>
</dbReference>
<evidence type="ECO:0000313" key="10">
    <source>
        <dbReference type="EMBL" id="OGE99338.1"/>
    </source>
</evidence>
<reference evidence="10 11" key="1">
    <citation type="journal article" date="2016" name="Nat. Commun.">
        <title>Thousands of microbial genomes shed light on interconnected biogeochemical processes in an aquifer system.</title>
        <authorList>
            <person name="Anantharaman K."/>
            <person name="Brown C.T."/>
            <person name="Hug L.A."/>
            <person name="Sharon I."/>
            <person name="Castelle C.J."/>
            <person name="Probst A.J."/>
            <person name="Thomas B.C."/>
            <person name="Singh A."/>
            <person name="Wilkins M.J."/>
            <person name="Karaoz U."/>
            <person name="Brodie E.L."/>
            <person name="Williams K.H."/>
            <person name="Hubbard S.S."/>
            <person name="Banfield J.F."/>
        </authorList>
    </citation>
    <scope>NUCLEOTIDE SEQUENCE [LARGE SCALE GENOMIC DNA]</scope>
</reference>
<evidence type="ECO:0000259" key="9">
    <source>
        <dbReference type="Pfam" id="PF00482"/>
    </source>
</evidence>
<evidence type="ECO:0000256" key="6">
    <source>
        <dbReference type="ARBA" id="ARBA00022989"/>
    </source>
</evidence>
<dbReference type="PANTHER" id="PTHR30012:SF0">
    <property type="entry name" value="TYPE II SECRETION SYSTEM PROTEIN F-RELATED"/>
    <property type="match status" value="1"/>
</dbReference>
<comment type="subcellular location">
    <subcellularLocation>
        <location evidence="1">Cell inner membrane</location>
        <topology evidence="1">Multi-pass membrane protein</topology>
    </subcellularLocation>
</comment>
<comment type="caution">
    <text evidence="10">The sequence shown here is derived from an EMBL/GenBank/DDBJ whole genome shotgun (WGS) entry which is preliminary data.</text>
</comment>
<keyword evidence="4" id="KW-0997">Cell inner membrane</keyword>
<keyword evidence="6 8" id="KW-1133">Transmembrane helix</keyword>
<gene>
    <name evidence="10" type="ORF">A3J05_00260</name>
</gene>
<accession>A0A1F5QB05</accession>
<feature type="domain" description="Type II secretion system protein GspF" evidence="9">
    <location>
        <begin position="275"/>
        <end position="395"/>
    </location>
</feature>
<organism evidence="10 11">
    <name type="scientific">Candidatus Doudnabacteria bacterium RIFCSPLOWO2_02_FULL_48_13</name>
    <dbReference type="NCBI Taxonomy" id="1817845"/>
    <lineage>
        <taxon>Bacteria</taxon>
        <taxon>Candidatus Doudnaibacteriota</taxon>
    </lineage>
</organism>
<dbReference type="AlphaFoldDB" id="A0A1F5QB05"/>
<feature type="transmembrane region" description="Helical" evidence="8">
    <location>
        <begin position="222"/>
        <end position="240"/>
    </location>
</feature>
<evidence type="ECO:0000256" key="3">
    <source>
        <dbReference type="ARBA" id="ARBA00022475"/>
    </source>
</evidence>
<comment type="similarity">
    <text evidence="2">Belongs to the GSP F family.</text>
</comment>
<feature type="domain" description="Type II secretion system protein GspF" evidence="9">
    <location>
        <begin position="69"/>
        <end position="192"/>
    </location>
</feature>
<evidence type="ECO:0000256" key="1">
    <source>
        <dbReference type="ARBA" id="ARBA00004429"/>
    </source>
</evidence>
<feature type="transmembrane region" description="Helical" evidence="8">
    <location>
        <begin position="171"/>
        <end position="191"/>
    </location>
</feature>
<dbReference type="GO" id="GO:0005886">
    <property type="term" value="C:plasma membrane"/>
    <property type="evidence" value="ECO:0007669"/>
    <property type="project" value="UniProtKB-SubCell"/>
</dbReference>
<protein>
    <recommendedName>
        <fullName evidence="9">Type II secretion system protein GspF domain-containing protein</fullName>
    </recommendedName>
</protein>
<dbReference type="EMBL" id="MFFF01000021">
    <property type="protein sequence ID" value="OGE99338.1"/>
    <property type="molecule type" value="Genomic_DNA"/>
</dbReference>
<dbReference type="InterPro" id="IPR042094">
    <property type="entry name" value="T2SS_GspF_sf"/>
</dbReference>